<feature type="transmembrane region" description="Helical" evidence="1">
    <location>
        <begin position="153"/>
        <end position="178"/>
    </location>
</feature>
<protein>
    <submittedName>
        <fullName evidence="2">Uncharacterized protein</fullName>
    </submittedName>
</protein>
<evidence type="ECO:0000313" key="2">
    <source>
        <dbReference type="EMBL" id="SNX28780.1"/>
    </source>
</evidence>
<accession>A0A240E1P7</accession>
<feature type="transmembrane region" description="Helical" evidence="1">
    <location>
        <begin position="12"/>
        <end position="31"/>
    </location>
</feature>
<dbReference type="OrthoDB" id="9132203at2"/>
<name>A0A240E1P7_9BURK</name>
<sequence>MIKIPQINKSYIIEMLLSFVLYWIFVAPVFFLPQFQIGPVTYYLFLPAGVKLFAMMVFKWRGFVGIAVAAFTRLLITDPSQPWMSWFIVALSTSSVLYMIVVLGLKLFKVNKDLSNLGYYQVVALATVSSVVNGIVFAYGVNSLTTSQISRNLLHSGFAAIIANFAGNAIFVCALVLIMRHKDSIKSLINRVR</sequence>
<feature type="transmembrane region" description="Helical" evidence="1">
    <location>
        <begin position="117"/>
        <end position="141"/>
    </location>
</feature>
<evidence type="ECO:0000256" key="1">
    <source>
        <dbReference type="SAM" id="Phobius"/>
    </source>
</evidence>
<reference evidence="3" key="1">
    <citation type="submission" date="2017-08" db="EMBL/GenBank/DDBJ databases">
        <authorList>
            <person name="Varghese N."/>
            <person name="Submissions S."/>
        </authorList>
    </citation>
    <scope>NUCLEOTIDE SEQUENCE [LARGE SCALE GENOMIC DNA]</scope>
    <source>
        <strain evidence="3">AP-Melu-1000-B4</strain>
    </source>
</reference>
<organism evidence="2 3">
    <name type="scientific">Polynucleobacter meluiroseus</name>
    <dbReference type="NCBI Taxonomy" id="1938814"/>
    <lineage>
        <taxon>Bacteria</taxon>
        <taxon>Pseudomonadati</taxon>
        <taxon>Pseudomonadota</taxon>
        <taxon>Betaproteobacteria</taxon>
        <taxon>Burkholderiales</taxon>
        <taxon>Burkholderiaceae</taxon>
        <taxon>Polynucleobacter</taxon>
    </lineage>
</organism>
<dbReference type="Proteomes" id="UP000218069">
    <property type="component" value="Unassembled WGS sequence"/>
</dbReference>
<keyword evidence="1" id="KW-1133">Transmembrane helix</keyword>
<dbReference type="AlphaFoldDB" id="A0A240E1P7"/>
<keyword evidence="3" id="KW-1185">Reference proteome</keyword>
<keyword evidence="1" id="KW-0812">Transmembrane</keyword>
<feature type="transmembrane region" description="Helical" evidence="1">
    <location>
        <begin position="83"/>
        <end position="105"/>
    </location>
</feature>
<dbReference type="EMBL" id="OANS01000003">
    <property type="protein sequence ID" value="SNX28780.1"/>
    <property type="molecule type" value="Genomic_DNA"/>
</dbReference>
<dbReference type="RefSeq" id="WP_096673197.1">
    <property type="nucleotide sequence ID" value="NZ_OANS01000003.1"/>
</dbReference>
<feature type="transmembrane region" description="Helical" evidence="1">
    <location>
        <begin position="37"/>
        <end position="53"/>
    </location>
</feature>
<proteinExistence type="predicted"/>
<evidence type="ECO:0000313" key="3">
    <source>
        <dbReference type="Proteomes" id="UP000218069"/>
    </source>
</evidence>
<keyword evidence="1" id="KW-0472">Membrane</keyword>
<gene>
    <name evidence="2" type="ORF">SAMN06295945_1128</name>
</gene>